<feature type="chain" id="PRO_5047064197" evidence="1">
    <location>
        <begin position="24"/>
        <end position="353"/>
    </location>
</feature>
<comment type="caution">
    <text evidence="2">The sequence shown here is derived from an EMBL/GenBank/DDBJ whole genome shotgun (WGS) entry which is preliminary data.</text>
</comment>
<feature type="signal peptide" evidence="1">
    <location>
        <begin position="1"/>
        <end position="23"/>
    </location>
</feature>
<dbReference type="RefSeq" id="WP_067981943.1">
    <property type="nucleotide sequence ID" value="NZ_CAXBCE010000007.1"/>
</dbReference>
<keyword evidence="1" id="KW-0732">Signal</keyword>
<dbReference type="EMBL" id="JBBMRA010000002">
    <property type="protein sequence ID" value="MEM5535561.1"/>
    <property type="molecule type" value="Genomic_DNA"/>
</dbReference>
<protein>
    <submittedName>
        <fullName evidence="2">Lipid A deacylase LpxR family protein</fullName>
    </submittedName>
</protein>
<evidence type="ECO:0000256" key="1">
    <source>
        <dbReference type="SAM" id="SignalP"/>
    </source>
</evidence>
<reference evidence="2 3" key="1">
    <citation type="submission" date="2024-03" db="EMBL/GenBank/DDBJ databases">
        <title>Community enrichment and isolation of bacterial strains for fucoidan degradation.</title>
        <authorList>
            <person name="Sichert A."/>
        </authorList>
    </citation>
    <scope>NUCLEOTIDE SEQUENCE [LARGE SCALE GENOMIC DNA]</scope>
    <source>
        <strain evidence="2 3">AS76</strain>
    </source>
</reference>
<gene>
    <name evidence="2" type="ORF">WNY58_04055</name>
</gene>
<keyword evidence="3" id="KW-1185">Reference proteome</keyword>
<evidence type="ECO:0000313" key="3">
    <source>
        <dbReference type="Proteomes" id="UP001449225"/>
    </source>
</evidence>
<dbReference type="InterPro" id="IPR037107">
    <property type="entry name" value="Put_OMP_sf"/>
</dbReference>
<dbReference type="Proteomes" id="UP001449225">
    <property type="component" value="Unassembled WGS sequence"/>
</dbReference>
<evidence type="ECO:0000313" key="2">
    <source>
        <dbReference type="EMBL" id="MEM5535561.1"/>
    </source>
</evidence>
<dbReference type="Gene3D" id="2.40.128.140">
    <property type="entry name" value="Outer membrane protein"/>
    <property type="match status" value="1"/>
</dbReference>
<dbReference type="Pfam" id="PF09982">
    <property type="entry name" value="LpxR"/>
    <property type="match status" value="1"/>
</dbReference>
<name>A0ABU9TQ82_9GAMM</name>
<sequence>MTPTTPLALASCLLLTTAQSACAETGAPWTLNLYFENDLFSETDQDYTNGVRASWVSPNVNDYLNDERLPSWVRGITPYLPLFDPSDKNSTQLQRNVVISVGQQIYTPQDIDRTTIDPNDRPYAAWLYTGLAYHSRTKNRMNTAEINLGIVGPLAFGQEAQDFIHDIRGFEKFKGWDNQLKNEPGLQLVYEHKNRIIRGQFSPFFEYDTIIHGGGSLGNVATYLNAGAEVRFGWNLPQDFGTSALRSGGDNSAPGLGDGRYQRGSRNHNLGVHAFISMDGRWVVQDIFLDGNTFRDSHSIDKEHLVGETAFGIAALYHGWKISFAQVHRSREFKTQDEGHAFGSLSVSYSYSI</sequence>
<organism evidence="2 3">
    <name type="scientific">Neptuniibacter pectenicola</name>
    <dbReference type="NCBI Taxonomy" id="1806669"/>
    <lineage>
        <taxon>Bacteria</taxon>
        <taxon>Pseudomonadati</taxon>
        <taxon>Pseudomonadota</taxon>
        <taxon>Gammaproteobacteria</taxon>
        <taxon>Oceanospirillales</taxon>
        <taxon>Oceanospirillaceae</taxon>
        <taxon>Neptuniibacter</taxon>
    </lineage>
</organism>
<accession>A0ABU9TQ82</accession>
<dbReference type="InterPro" id="IPR018707">
    <property type="entry name" value="LpxR"/>
</dbReference>
<proteinExistence type="predicted"/>